<sequence>MTSWLNTHLPSIGDFCRRATPKVRYGGVVLLCVVLAGCAATASRLAVPYVVELHAMPDVNPGVTGEAAPIQLTVYELKSISKFQSTGYFGLQGDAHAALGDELLGVSRVILKPGESEVITRPGDISARALGIVAGYRELNSSQWRMLVELPDSRRTNIYKFWQFSPGEKRLRIEVGKHGMTLISDD</sequence>
<accession>A0A853H2I3</accession>
<keyword evidence="3" id="KW-1185">Reference proteome</keyword>
<dbReference type="OrthoDB" id="5471061at2"/>
<dbReference type="RefSeq" id="WP_130040214.1">
    <property type="nucleotide sequence ID" value="NZ_JACCEV010000003.1"/>
</dbReference>
<name>A0A853H2I3_9BURK</name>
<keyword evidence="1" id="KW-1133">Transmembrane helix</keyword>
<dbReference type="PANTHER" id="PTHR37625:SF4">
    <property type="entry name" value="OUTER MEMBRANE LIPOPROTEIN"/>
    <property type="match status" value="1"/>
</dbReference>
<comment type="caution">
    <text evidence="2">The sequence shown here is derived from an EMBL/GenBank/DDBJ whole genome shotgun (WGS) entry which is preliminary data.</text>
</comment>
<dbReference type="Proteomes" id="UP000554144">
    <property type="component" value="Unassembled WGS sequence"/>
</dbReference>
<dbReference type="PANTHER" id="PTHR37625">
    <property type="entry name" value="OUTER MEMBRANE LIPOPROTEIN-RELATED"/>
    <property type="match status" value="1"/>
</dbReference>
<keyword evidence="2" id="KW-0449">Lipoprotein</keyword>
<proteinExistence type="predicted"/>
<dbReference type="Gene3D" id="2.60.40.4150">
    <property type="entry name" value="Type VI secretion system, lipoprotein SciN"/>
    <property type="match status" value="1"/>
</dbReference>
<organism evidence="2 3">
    <name type="scientific">Pollutimonas harenae</name>
    <dbReference type="NCBI Taxonomy" id="657015"/>
    <lineage>
        <taxon>Bacteria</taxon>
        <taxon>Pseudomonadati</taxon>
        <taxon>Pseudomonadota</taxon>
        <taxon>Betaproteobacteria</taxon>
        <taxon>Burkholderiales</taxon>
        <taxon>Alcaligenaceae</taxon>
        <taxon>Pollutimonas</taxon>
    </lineage>
</organism>
<evidence type="ECO:0000313" key="3">
    <source>
        <dbReference type="Proteomes" id="UP000554144"/>
    </source>
</evidence>
<keyword evidence="1" id="KW-0472">Membrane</keyword>
<dbReference type="NCBIfam" id="TIGR03352">
    <property type="entry name" value="VI_chp_3"/>
    <property type="match status" value="1"/>
</dbReference>
<dbReference type="Pfam" id="PF12790">
    <property type="entry name" value="T6SS-SciN"/>
    <property type="match status" value="1"/>
</dbReference>
<gene>
    <name evidence="2" type="primary">tssJ</name>
    <name evidence="2" type="ORF">H0A62_12790</name>
</gene>
<reference evidence="2 3" key="1">
    <citation type="submission" date="2020-07" db="EMBL/GenBank/DDBJ databases">
        <title>Taxonomic revisions and descriptions of new bacterial species based on genomic comparisons in the high-G+C-content subgroup of the family Alcaligenaceae.</title>
        <authorList>
            <person name="Szabo A."/>
            <person name="Felfoldi T."/>
        </authorList>
    </citation>
    <scope>NUCLEOTIDE SEQUENCE [LARGE SCALE GENOMIC DNA]</scope>
    <source>
        <strain evidence="2 3">DSM 25667</strain>
    </source>
</reference>
<dbReference type="InterPro" id="IPR017734">
    <property type="entry name" value="T6SS_SciN"/>
</dbReference>
<keyword evidence="1" id="KW-0812">Transmembrane</keyword>
<evidence type="ECO:0000313" key="2">
    <source>
        <dbReference type="EMBL" id="NYT86482.1"/>
    </source>
</evidence>
<dbReference type="InterPro" id="IPR038706">
    <property type="entry name" value="Type_VI_SciN-like_sf"/>
</dbReference>
<dbReference type="EMBL" id="JACCEV010000003">
    <property type="protein sequence ID" value="NYT86482.1"/>
    <property type="molecule type" value="Genomic_DNA"/>
</dbReference>
<feature type="transmembrane region" description="Helical" evidence="1">
    <location>
        <begin position="25"/>
        <end position="47"/>
    </location>
</feature>
<evidence type="ECO:0000256" key="1">
    <source>
        <dbReference type="SAM" id="Phobius"/>
    </source>
</evidence>
<protein>
    <submittedName>
        <fullName evidence="2">Type VI secretion system lipoprotein TssJ</fullName>
    </submittedName>
</protein>
<dbReference type="AlphaFoldDB" id="A0A853H2I3"/>